<comment type="caution">
    <text evidence="3">The sequence shown here is derived from an EMBL/GenBank/DDBJ whole genome shotgun (WGS) entry which is preliminary data.</text>
</comment>
<protein>
    <submittedName>
        <fullName evidence="3">Structural domain</fullName>
    </submittedName>
</protein>
<reference evidence="3 4" key="1">
    <citation type="submission" date="2019-09" db="EMBL/GenBank/DDBJ databases">
        <title>The hologenome of the rock-dwelling lichen Lasallia pustulata.</title>
        <authorList>
            <person name="Greshake Tzovaras B."/>
            <person name="Segers F."/>
            <person name="Bicker A."/>
            <person name="Dal Grande F."/>
            <person name="Otte J."/>
            <person name="Hankeln T."/>
            <person name="Schmitt I."/>
            <person name="Ebersberger I."/>
        </authorList>
    </citation>
    <scope>NUCLEOTIDE SEQUENCE [LARGE SCALE GENOMIC DNA]</scope>
    <source>
        <strain evidence="3">A1-1</strain>
    </source>
</reference>
<dbReference type="PANTHER" id="PTHR42071:SF1">
    <property type="entry name" value="GLOBIN-SENSOR DOMAIN-CONTAINING PROTEIN"/>
    <property type="match status" value="1"/>
</dbReference>
<dbReference type="AlphaFoldDB" id="A0A5M8PDV8"/>
<name>A0A5M8PDV8_9LECA</name>
<keyword evidence="1" id="KW-0472">Membrane</keyword>
<dbReference type="OrthoDB" id="10027058at2759"/>
<sequence length="119" mass="13092">MHTGEAAVGRQSKGMEPLRVEYVHIGLLLGFLEDLVVKAVMGMEEVVLEERVKVVAAWNKLLWIQNDLFARRYVVDRETGSRPKDGPQSKKVGAGYLSLAATGTMGVLMGVAIARSYFL</sequence>
<proteinExistence type="predicted"/>
<gene>
    <name evidence="3" type="ORF">FRX48_09146</name>
</gene>
<dbReference type="GO" id="GO:0020037">
    <property type="term" value="F:heme binding"/>
    <property type="evidence" value="ECO:0007669"/>
    <property type="project" value="InterPro"/>
</dbReference>
<feature type="domain" description="Globin-sensor" evidence="2">
    <location>
        <begin position="8"/>
        <end position="77"/>
    </location>
</feature>
<keyword evidence="1" id="KW-1133">Transmembrane helix</keyword>
<dbReference type="EMBL" id="VXIT01000020">
    <property type="protein sequence ID" value="KAA6407080.1"/>
    <property type="molecule type" value="Genomic_DNA"/>
</dbReference>
<dbReference type="GO" id="GO:0019825">
    <property type="term" value="F:oxygen binding"/>
    <property type="evidence" value="ECO:0007669"/>
    <property type="project" value="InterPro"/>
</dbReference>
<evidence type="ECO:0000256" key="1">
    <source>
        <dbReference type="SAM" id="Phobius"/>
    </source>
</evidence>
<evidence type="ECO:0000259" key="2">
    <source>
        <dbReference type="Pfam" id="PF11563"/>
    </source>
</evidence>
<organism evidence="3 4">
    <name type="scientific">Lasallia pustulata</name>
    <dbReference type="NCBI Taxonomy" id="136370"/>
    <lineage>
        <taxon>Eukaryota</taxon>
        <taxon>Fungi</taxon>
        <taxon>Dikarya</taxon>
        <taxon>Ascomycota</taxon>
        <taxon>Pezizomycotina</taxon>
        <taxon>Lecanoromycetes</taxon>
        <taxon>OSLEUM clade</taxon>
        <taxon>Umbilicariomycetidae</taxon>
        <taxon>Umbilicariales</taxon>
        <taxon>Umbilicariaceae</taxon>
        <taxon>Lasallia</taxon>
    </lineage>
</organism>
<evidence type="ECO:0000313" key="4">
    <source>
        <dbReference type="Proteomes" id="UP000324767"/>
    </source>
</evidence>
<evidence type="ECO:0000313" key="3">
    <source>
        <dbReference type="EMBL" id="KAA6407080.1"/>
    </source>
</evidence>
<dbReference type="Proteomes" id="UP000324767">
    <property type="component" value="Unassembled WGS sequence"/>
</dbReference>
<accession>A0A5M8PDV8</accession>
<keyword evidence="1" id="KW-0812">Transmembrane</keyword>
<feature type="transmembrane region" description="Helical" evidence="1">
    <location>
        <begin position="94"/>
        <end position="118"/>
    </location>
</feature>
<dbReference type="Pfam" id="PF11563">
    <property type="entry name" value="Protoglobin"/>
    <property type="match status" value="1"/>
</dbReference>
<dbReference type="InterPro" id="IPR044398">
    <property type="entry name" value="Globin-sensor_dom"/>
</dbReference>
<dbReference type="PANTHER" id="PTHR42071">
    <property type="entry name" value="PROTOGLOBIN DOMAIN-CONTAINING PROTEIN"/>
    <property type="match status" value="1"/>
</dbReference>